<dbReference type="EMBL" id="JAKNRW010000001">
    <property type="protein sequence ID" value="MCK1788611.1"/>
    <property type="molecule type" value="Genomic_DNA"/>
</dbReference>
<gene>
    <name evidence="1" type="ORF">L9059_00090</name>
</gene>
<comment type="caution">
    <text evidence="1">The sequence shown here is derived from an EMBL/GenBank/DDBJ whole genome shotgun (WGS) entry which is preliminary data.</text>
</comment>
<keyword evidence="2" id="KW-1185">Reference proteome</keyword>
<dbReference type="RefSeq" id="WP_247285345.1">
    <property type="nucleotide sequence ID" value="NZ_JAKNRW010000001.1"/>
</dbReference>
<sequence>MSQHFLKFFHAPTGCVVRVQHGWDRPLQGFYLVVQKDDQTALPDDDEGILYSNLFCVGHPPDQGYYREVAKQLGLPIPEEIWRAAYLDSQHNLVNKQAFYNAAGQLIEPF</sequence>
<reference evidence="1 2" key="1">
    <citation type="submission" date="2022-02" db="EMBL/GenBank/DDBJ databases">
        <title>Comparative genomics of the first Antarctic Pseudomonas spp. capable of biotransforming 2,4,6-Trinitrotoluene.</title>
        <authorList>
            <person name="Cabrera M.A."/>
            <person name="Marquez S.L."/>
            <person name="Perez-Donoso J.M."/>
        </authorList>
    </citation>
    <scope>NUCLEOTIDE SEQUENCE [LARGE SCALE GENOMIC DNA]</scope>
    <source>
        <strain evidence="1 2">TNT19</strain>
    </source>
</reference>
<protein>
    <submittedName>
        <fullName evidence="1">Uncharacterized protein</fullName>
    </submittedName>
</protein>
<proteinExistence type="predicted"/>
<accession>A0ABT0ESC9</accession>
<name>A0ABT0ESC9_9PSED</name>
<evidence type="ECO:0000313" key="2">
    <source>
        <dbReference type="Proteomes" id="UP001299876"/>
    </source>
</evidence>
<organism evidence="1 2">
    <name type="scientific">Pseudomonas violetae</name>
    <dbReference type="NCBI Taxonomy" id="2915813"/>
    <lineage>
        <taxon>Bacteria</taxon>
        <taxon>Pseudomonadati</taxon>
        <taxon>Pseudomonadota</taxon>
        <taxon>Gammaproteobacteria</taxon>
        <taxon>Pseudomonadales</taxon>
        <taxon>Pseudomonadaceae</taxon>
        <taxon>Pseudomonas</taxon>
    </lineage>
</organism>
<evidence type="ECO:0000313" key="1">
    <source>
        <dbReference type="EMBL" id="MCK1788611.1"/>
    </source>
</evidence>
<dbReference type="Proteomes" id="UP001299876">
    <property type="component" value="Unassembled WGS sequence"/>
</dbReference>